<comment type="caution">
    <text evidence="7">The sequence shown here is derived from an EMBL/GenBank/DDBJ whole genome shotgun (WGS) entry which is preliminary data.</text>
</comment>
<evidence type="ECO:0000256" key="6">
    <source>
        <dbReference type="SAM" id="Phobius"/>
    </source>
</evidence>
<dbReference type="InterPro" id="IPR007749">
    <property type="entry name" value="DUF677"/>
</dbReference>
<evidence type="ECO:0000256" key="5">
    <source>
        <dbReference type="ARBA" id="ARBA00023136"/>
    </source>
</evidence>
<name>A0AAN8ZJW8_9MAGN</name>
<sequence length="408" mass="45896">MEVRPWIGLQVQYVSHLNTKLLHSSLSFALSLLQCFCKEAEMRKNISLRIKKLFTCHGPHAVDVPADVDFREEYARAFRTESYNEFWTRVNTLIHKDSAKCIRKESTTADRLPSYRLFAECLLDPDQPTVTRILALARSRPEVHALLSNYFSQSADASFLCGILLKDVDQTRVKYKALKSALKLSCDIDPTRISQTRNATPMLTPLVEFTNSLDPFASSAPSPSRLRLVQAGCSDLLKQLESCRDEARAKLQLINNLKRGSGILLVALTASLTVILVTHAIAILVAGPSLIMASLELASTKRLSRLSTQLDAAAKGTYIVSRDLETVGRLVAQLKDELEHMRSRVRYWLERGEDGVQGCGEVGRQLKIYDLNFVEHLDELEEHLYLCFMTINRARNLVIKEIVHLNGA</sequence>
<evidence type="ECO:0000256" key="1">
    <source>
        <dbReference type="ARBA" id="ARBA00004370"/>
    </source>
</evidence>
<dbReference type="Pfam" id="PF05055">
    <property type="entry name" value="DUF677"/>
    <property type="match status" value="1"/>
</dbReference>
<organism evidence="7 8">
    <name type="scientific">Dillenia turbinata</name>
    <dbReference type="NCBI Taxonomy" id="194707"/>
    <lineage>
        <taxon>Eukaryota</taxon>
        <taxon>Viridiplantae</taxon>
        <taxon>Streptophyta</taxon>
        <taxon>Embryophyta</taxon>
        <taxon>Tracheophyta</taxon>
        <taxon>Spermatophyta</taxon>
        <taxon>Magnoliopsida</taxon>
        <taxon>eudicotyledons</taxon>
        <taxon>Gunneridae</taxon>
        <taxon>Pentapetalae</taxon>
        <taxon>Dilleniales</taxon>
        <taxon>Dilleniaceae</taxon>
        <taxon>Dillenia</taxon>
    </lineage>
</organism>
<gene>
    <name evidence="7" type="ORF">RJ641_033843</name>
</gene>
<dbReference type="AlphaFoldDB" id="A0AAN8ZJW8"/>
<evidence type="ECO:0000256" key="2">
    <source>
        <dbReference type="ARBA" id="ARBA00009074"/>
    </source>
</evidence>
<comment type="similarity">
    <text evidence="2">Belongs to the UPF0496 family.</text>
</comment>
<feature type="transmembrane region" description="Helical" evidence="6">
    <location>
        <begin position="262"/>
        <end position="295"/>
    </location>
</feature>
<accession>A0AAN8ZJW8</accession>
<keyword evidence="4 6" id="KW-1133">Transmembrane helix</keyword>
<protein>
    <submittedName>
        <fullName evidence="7">Uncharacterized protein</fullName>
    </submittedName>
</protein>
<dbReference type="Proteomes" id="UP001370490">
    <property type="component" value="Unassembled WGS sequence"/>
</dbReference>
<dbReference type="PANTHER" id="PTHR31113:SF6">
    <property type="entry name" value="UPF0496 PROTEIN 3"/>
    <property type="match status" value="1"/>
</dbReference>
<dbReference type="GO" id="GO:0016020">
    <property type="term" value="C:membrane"/>
    <property type="evidence" value="ECO:0007669"/>
    <property type="project" value="UniProtKB-SubCell"/>
</dbReference>
<keyword evidence="5 6" id="KW-0472">Membrane</keyword>
<reference evidence="7 8" key="1">
    <citation type="submission" date="2023-12" db="EMBL/GenBank/DDBJ databases">
        <title>A high-quality genome assembly for Dillenia turbinata (Dilleniales).</title>
        <authorList>
            <person name="Chanderbali A."/>
        </authorList>
    </citation>
    <scope>NUCLEOTIDE SEQUENCE [LARGE SCALE GENOMIC DNA]</scope>
    <source>
        <strain evidence="7">LSX21</strain>
        <tissue evidence="7">Leaf</tissue>
    </source>
</reference>
<evidence type="ECO:0000313" key="7">
    <source>
        <dbReference type="EMBL" id="KAK6936813.1"/>
    </source>
</evidence>
<evidence type="ECO:0000256" key="3">
    <source>
        <dbReference type="ARBA" id="ARBA00022692"/>
    </source>
</evidence>
<keyword evidence="3 6" id="KW-0812">Transmembrane</keyword>
<comment type="subcellular location">
    <subcellularLocation>
        <location evidence="1">Membrane</location>
    </subcellularLocation>
</comment>
<evidence type="ECO:0000256" key="4">
    <source>
        <dbReference type="ARBA" id="ARBA00022989"/>
    </source>
</evidence>
<dbReference type="PANTHER" id="PTHR31113">
    <property type="entry name" value="UPF0496 PROTEIN 3-RELATED"/>
    <property type="match status" value="1"/>
</dbReference>
<evidence type="ECO:0000313" key="8">
    <source>
        <dbReference type="Proteomes" id="UP001370490"/>
    </source>
</evidence>
<proteinExistence type="inferred from homology"/>
<keyword evidence="8" id="KW-1185">Reference proteome</keyword>
<dbReference type="EMBL" id="JBAMMX010000007">
    <property type="protein sequence ID" value="KAK6936813.1"/>
    <property type="molecule type" value="Genomic_DNA"/>
</dbReference>